<dbReference type="InterPro" id="IPR003615">
    <property type="entry name" value="HNH_nuc"/>
</dbReference>
<name>A0A854QJB8_CRYNE</name>
<comment type="caution">
    <text evidence="3">The sequence shown here is derived from an EMBL/GenBank/DDBJ whole genome shotgun (WGS) entry which is preliminary data.</text>
</comment>
<reference evidence="3 4" key="1">
    <citation type="submission" date="2017-06" db="EMBL/GenBank/DDBJ databases">
        <title>Global population genomics of the pathogenic fungus Cryptococcus neoformans var. grubii.</title>
        <authorList>
            <person name="Cuomo C."/>
            <person name="Litvintseva A."/>
            <person name="Chen Y."/>
            <person name="Young S."/>
            <person name="Zeng Q."/>
            <person name="Chapman S."/>
            <person name="Gujja S."/>
            <person name="Saif S."/>
            <person name="Birren B."/>
        </authorList>
    </citation>
    <scope>NUCLEOTIDE SEQUENCE [LARGE SCALE GENOMIC DNA]</scope>
    <source>
        <strain evidence="3 4">Tu259-1</strain>
    </source>
</reference>
<evidence type="ECO:0000313" key="4">
    <source>
        <dbReference type="Proteomes" id="UP000199727"/>
    </source>
</evidence>
<dbReference type="OrthoDB" id="2567851at2759"/>
<gene>
    <name evidence="3" type="ORF">C361_00878</name>
</gene>
<evidence type="ECO:0000256" key="1">
    <source>
        <dbReference type="SAM" id="MobiDB-lite"/>
    </source>
</evidence>
<sequence length="316" mass="35758">MTTYALAQHFWRDSEVITISSYDYQLIGTFPLNFIKRGGLNTWAFVSDIVHQLVDIVGGGFIRAKNGNPVLLQEAPYAGDFVFVPHNERASISFARGPEFFRKNIAPNPDGSQSTRSNSKRSTAQQAEFRVALIARDFSCLITDEPYTKCTPCHIIPQSRPDVSVDPMTDSSPLGSLIPATIHLLLSRMAPFLSHQIYRDILSIRYPPPMFAASAGLLLQDDIHHAFDRLELSFYFQDGVYYVHFFVLRTRTARELHGKALRSDRFRGEEEDRPEPRFLKWHYNQCIKARIRGFAAGMELPNPSSEAVIMSTNASP</sequence>
<organism evidence="3 4">
    <name type="scientific">Cryptococcus neoformans Tu259-1</name>
    <dbReference type="NCBI Taxonomy" id="1230072"/>
    <lineage>
        <taxon>Eukaryota</taxon>
        <taxon>Fungi</taxon>
        <taxon>Dikarya</taxon>
        <taxon>Basidiomycota</taxon>
        <taxon>Agaricomycotina</taxon>
        <taxon>Tremellomycetes</taxon>
        <taxon>Tremellales</taxon>
        <taxon>Cryptococcaceae</taxon>
        <taxon>Cryptococcus</taxon>
        <taxon>Cryptococcus neoformans species complex</taxon>
    </lineage>
</organism>
<dbReference type="AlphaFoldDB" id="A0A854QJB8"/>
<dbReference type="Pfam" id="PF13391">
    <property type="entry name" value="HNH_2"/>
    <property type="match status" value="1"/>
</dbReference>
<feature type="region of interest" description="Disordered" evidence="1">
    <location>
        <begin position="103"/>
        <end position="123"/>
    </location>
</feature>
<feature type="compositionally biased region" description="Polar residues" evidence="1">
    <location>
        <begin position="110"/>
        <end position="123"/>
    </location>
</feature>
<protein>
    <recommendedName>
        <fullName evidence="2">HNH nuclease domain-containing protein</fullName>
    </recommendedName>
</protein>
<evidence type="ECO:0000313" key="3">
    <source>
        <dbReference type="EMBL" id="OXG28474.1"/>
    </source>
</evidence>
<dbReference type="Proteomes" id="UP000199727">
    <property type="component" value="Unassembled WGS sequence"/>
</dbReference>
<proteinExistence type="predicted"/>
<accession>A0A854QJB8</accession>
<evidence type="ECO:0000259" key="2">
    <source>
        <dbReference type="Pfam" id="PF13391"/>
    </source>
</evidence>
<feature type="domain" description="HNH nuclease" evidence="2">
    <location>
        <begin position="140"/>
        <end position="234"/>
    </location>
</feature>
<dbReference type="EMBL" id="AMKT01000012">
    <property type="protein sequence ID" value="OXG28474.1"/>
    <property type="molecule type" value="Genomic_DNA"/>
</dbReference>